<sequence length="103" mass="11162">MDSLKPRRRHAATGFGRGVRVRLGRGGGKVSSTGSTAERFAKRVAADMAQRREDRTAREAEARALEGVAQAQPKKKKSTGAKRSRVTKSAQGIKVSMPSKKKK</sequence>
<dbReference type="EMBL" id="CABWIF010000033">
    <property type="protein sequence ID" value="VWM00649.1"/>
    <property type="molecule type" value="Genomic_DNA"/>
</dbReference>
<feature type="compositionally biased region" description="Basic residues" evidence="1">
    <location>
        <begin position="73"/>
        <end position="86"/>
    </location>
</feature>
<evidence type="ECO:0000313" key="2">
    <source>
        <dbReference type="EMBL" id="VWM00649.1"/>
    </source>
</evidence>
<accession>A0A5K1JA49</accession>
<dbReference type="Proteomes" id="UP000368032">
    <property type="component" value="Unassembled WGS sequence"/>
</dbReference>
<feature type="compositionally biased region" description="Basic residues" evidence="1">
    <location>
        <begin position="1"/>
        <end position="11"/>
    </location>
</feature>
<protein>
    <submittedName>
        <fullName evidence="2">Uncharacterized protein</fullName>
    </submittedName>
</protein>
<feature type="region of interest" description="Disordered" evidence="1">
    <location>
        <begin position="47"/>
        <end position="103"/>
    </location>
</feature>
<reference evidence="2 3" key="1">
    <citation type="submission" date="2019-10" db="EMBL/GenBank/DDBJ databases">
        <authorList>
            <person name="Wolf R A."/>
        </authorList>
    </citation>
    <scope>NUCLEOTIDE SEQUENCE [LARGE SCALE GENOMIC DNA]</scope>
    <source>
        <strain evidence="2">Collinsella_aerofaciens_DSM_13712</strain>
    </source>
</reference>
<organism evidence="2 3">
    <name type="scientific">Collinsella aerofaciens</name>
    <dbReference type="NCBI Taxonomy" id="74426"/>
    <lineage>
        <taxon>Bacteria</taxon>
        <taxon>Bacillati</taxon>
        <taxon>Actinomycetota</taxon>
        <taxon>Coriobacteriia</taxon>
        <taxon>Coriobacteriales</taxon>
        <taxon>Coriobacteriaceae</taxon>
        <taxon>Collinsella</taxon>
    </lineage>
</organism>
<feature type="compositionally biased region" description="Basic and acidic residues" evidence="1">
    <location>
        <begin position="47"/>
        <end position="64"/>
    </location>
</feature>
<feature type="region of interest" description="Disordered" evidence="1">
    <location>
        <begin position="1"/>
        <end position="34"/>
    </location>
</feature>
<evidence type="ECO:0000256" key="1">
    <source>
        <dbReference type="SAM" id="MobiDB-lite"/>
    </source>
</evidence>
<proteinExistence type="predicted"/>
<gene>
    <name evidence="2" type="ORF">CKJAJONC_00495</name>
</gene>
<dbReference type="AlphaFoldDB" id="A0A5K1JA49"/>
<name>A0A5K1JA49_9ACTN</name>
<evidence type="ECO:0000313" key="3">
    <source>
        <dbReference type="Proteomes" id="UP000368032"/>
    </source>
</evidence>